<dbReference type="Proteomes" id="UP000195437">
    <property type="component" value="Chromosome"/>
</dbReference>
<dbReference type="PROSITE" id="PS51464">
    <property type="entry name" value="SIS"/>
    <property type="match status" value="1"/>
</dbReference>
<keyword evidence="1 3" id="KW-0456">Lyase</keyword>
<dbReference type="GO" id="GO:0097367">
    <property type="term" value="F:carbohydrate derivative binding"/>
    <property type="evidence" value="ECO:0007669"/>
    <property type="project" value="InterPro"/>
</dbReference>
<comment type="subunit">
    <text evidence="3">Homodimer.</text>
</comment>
<name>A0A1Y0IQH4_9BACL</name>
<proteinExistence type="inferred from homology"/>
<evidence type="ECO:0000256" key="3">
    <source>
        <dbReference type="HAMAP-Rule" id="MF_00068"/>
    </source>
</evidence>
<evidence type="ECO:0000256" key="2">
    <source>
        <dbReference type="ARBA" id="ARBA00023277"/>
    </source>
</evidence>
<dbReference type="GO" id="GO:0009254">
    <property type="term" value="P:peptidoglycan turnover"/>
    <property type="evidence" value="ECO:0007669"/>
    <property type="project" value="TreeGrafter"/>
</dbReference>
<dbReference type="NCBIfam" id="TIGR00274">
    <property type="entry name" value="N-acetylmuramic acid 6-phosphate etherase"/>
    <property type="match status" value="1"/>
</dbReference>
<dbReference type="PROSITE" id="PS01272">
    <property type="entry name" value="GCKR"/>
    <property type="match status" value="1"/>
</dbReference>
<dbReference type="InterPro" id="IPR001347">
    <property type="entry name" value="SIS_dom"/>
</dbReference>
<dbReference type="NCBIfam" id="NF003915">
    <property type="entry name" value="PRK05441.1"/>
    <property type="match status" value="1"/>
</dbReference>
<dbReference type="RefSeq" id="WP_087458222.1">
    <property type="nucleotide sequence ID" value="NZ_CP021434.1"/>
</dbReference>
<evidence type="ECO:0000313" key="5">
    <source>
        <dbReference type="EMBL" id="ARU62872.1"/>
    </source>
</evidence>
<reference evidence="6" key="1">
    <citation type="submission" date="2017-05" db="EMBL/GenBank/DDBJ databases">
        <authorList>
            <person name="Sung H."/>
        </authorList>
    </citation>
    <scope>NUCLEOTIDE SEQUENCE [LARGE SCALE GENOMIC DNA]</scope>
    <source>
        <strain evidence="6">AR23208</strain>
    </source>
</reference>
<dbReference type="EMBL" id="CP021434">
    <property type="protein sequence ID" value="ARU62872.1"/>
    <property type="molecule type" value="Genomic_DNA"/>
</dbReference>
<dbReference type="PANTHER" id="PTHR10088:SF4">
    <property type="entry name" value="GLUCOKINASE REGULATORY PROTEIN"/>
    <property type="match status" value="1"/>
</dbReference>
<dbReference type="GO" id="GO:0016835">
    <property type="term" value="F:carbon-oxygen lyase activity"/>
    <property type="evidence" value="ECO:0007669"/>
    <property type="project" value="UniProtKB-UniRule"/>
</dbReference>
<dbReference type="Pfam" id="PF22645">
    <property type="entry name" value="GKRP_SIS_N"/>
    <property type="match status" value="1"/>
</dbReference>
<dbReference type="Gene3D" id="1.10.8.1080">
    <property type="match status" value="1"/>
</dbReference>
<dbReference type="InterPro" id="IPR005488">
    <property type="entry name" value="Etherase_MurQ"/>
</dbReference>
<dbReference type="CDD" id="cd05007">
    <property type="entry name" value="SIS_Etherase"/>
    <property type="match status" value="1"/>
</dbReference>
<dbReference type="GO" id="GO:0016803">
    <property type="term" value="F:ether hydrolase activity"/>
    <property type="evidence" value="ECO:0007669"/>
    <property type="project" value="TreeGrafter"/>
</dbReference>
<dbReference type="PANTHER" id="PTHR10088">
    <property type="entry name" value="GLUCOKINASE REGULATORY PROTEIN"/>
    <property type="match status" value="1"/>
</dbReference>
<dbReference type="GO" id="GO:0097173">
    <property type="term" value="P:N-acetylmuramic acid catabolic process"/>
    <property type="evidence" value="ECO:0007669"/>
    <property type="project" value="UniProtKB-UniPathway"/>
</dbReference>
<dbReference type="AlphaFoldDB" id="A0A1Y0IQH4"/>
<keyword evidence="2 3" id="KW-0119">Carbohydrate metabolism</keyword>
<dbReference type="InterPro" id="IPR005486">
    <property type="entry name" value="Glucokinase_regulatory_CS"/>
</dbReference>
<feature type="domain" description="SIS" evidence="4">
    <location>
        <begin position="56"/>
        <end position="219"/>
    </location>
</feature>
<comment type="function">
    <text evidence="3">Specifically catalyzes the cleavage of the D-lactyl ether substituent of MurNAc 6-phosphate, producing GlcNAc 6-phosphate and D-lactate.</text>
</comment>
<dbReference type="HAMAP" id="MF_00068">
    <property type="entry name" value="MurQ"/>
    <property type="match status" value="1"/>
</dbReference>
<dbReference type="FunFam" id="3.40.50.10490:FF:000014">
    <property type="entry name" value="N-acetylmuramic acid 6-phosphate etherase"/>
    <property type="match status" value="1"/>
</dbReference>
<sequence length="298" mass="31044">MESISKLSTEQTNEQSANLDRMSPLEIVTLINREDQTVALAVQQALPQIGQAVEAIAAALAKGGRLFYIGAGTSGRLGILDASECPPTFGTDATLVQGLIAGGDSALVNALEGAEDDADAGAQDLQKVNLTLLDVVVGISASGRTPYVAGALNYAREIGAATIAMSCNAPAEISKLADVAIEVMTGPEVLMGSTRLKAGTAQKMVLNMLSTASMVLNGKVYQNLMIDVKPTNIKLVDRATRILTMAAEVDYDKAAEALKMADNRAKVALVMLKTGLGPQEAEARLQAVGGFVRRAIEG</sequence>
<comment type="miscellaneous">
    <text evidence="3">A lyase-type mechanism (elimination/hydration) is suggested for the cleavage of the lactyl ether bond of MurNAc 6-phosphate, with the formation of an alpha,beta-unsaturated aldehyde intermediate with (E)-stereochemistry, followed by the syn addition of water to give product.</text>
</comment>
<dbReference type="UniPathway" id="UPA00342"/>
<accession>A0A1Y0IQH4</accession>
<organism evidence="5 6">
    <name type="scientific">Tumebacillus avium</name>
    <dbReference type="NCBI Taxonomy" id="1903704"/>
    <lineage>
        <taxon>Bacteria</taxon>
        <taxon>Bacillati</taxon>
        <taxon>Bacillota</taxon>
        <taxon>Bacilli</taxon>
        <taxon>Bacillales</taxon>
        <taxon>Alicyclobacillaceae</taxon>
        <taxon>Tumebacillus</taxon>
    </lineage>
</organism>
<protein>
    <recommendedName>
        <fullName evidence="3">N-acetylmuramic acid 6-phosphate etherase</fullName>
        <shortName evidence="3">MurNAc-6-P etherase</shortName>
        <ecNumber evidence="3">4.2.1.126</ecNumber>
    </recommendedName>
    <alternativeName>
        <fullName evidence="3">N-acetylmuramic acid 6-phosphate hydrolase</fullName>
    </alternativeName>
    <alternativeName>
        <fullName evidence="3">N-acetylmuramic acid 6-phosphate lyase</fullName>
    </alternativeName>
</protein>
<dbReference type="InterPro" id="IPR040190">
    <property type="entry name" value="MURQ/GCKR"/>
</dbReference>
<dbReference type="OrthoDB" id="9813395at2"/>
<dbReference type="GO" id="GO:0046348">
    <property type="term" value="P:amino sugar catabolic process"/>
    <property type="evidence" value="ECO:0007669"/>
    <property type="project" value="InterPro"/>
</dbReference>
<dbReference type="NCBIfam" id="NF009222">
    <property type="entry name" value="PRK12570.1"/>
    <property type="match status" value="1"/>
</dbReference>
<dbReference type="KEGG" id="tum:CBW65_19235"/>
<comment type="similarity">
    <text evidence="3">Belongs to the GCKR-like family. MurNAc-6-P etherase subfamily.</text>
</comment>
<dbReference type="Gene3D" id="3.40.50.10490">
    <property type="entry name" value="Glucose-6-phosphate isomerase like protein, domain 1"/>
    <property type="match status" value="1"/>
</dbReference>
<dbReference type="SUPFAM" id="SSF53697">
    <property type="entry name" value="SIS domain"/>
    <property type="match status" value="1"/>
</dbReference>
<dbReference type="EC" id="4.2.1.126" evidence="3"/>
<dbReference type="InterPro" id="IPR046348">
    <property type="entry name" value="SIS_dom_sf"/>
</dbReference>
<gene>
    <name evidence="3" type="primary">murQ</name>
    <name evidence="5" type="ORF">CBW65_19235</name>
</gene>
<comment type="catalytic activity">
    <reaction evidence="3">
        <text>N-acetyl-D-muramate 6-phosphate + H2O = N-acetyl-D-glucosamine 6-phosphate + (R)-lactate</text>
        <dbReference type="Rhea" id="RHEA:26410"/>
        <dbReference type="ChEBI" id="CHEBI:15377"/>
        <dbReference type="ChEBI" id="CHEBI:16004"/>
        <dbReference type="ChEBI" id="CHEBI:57513"/>
        <dbReference type="ChEBI" id="CHEBI:58722"/>
        <dbReference type="EC" id="4.2.1.126"/>
    </reaction>
</comment>
<evidence type="ECO:0000313" key="6">
    <source>
        <dbReference type="Proteomes" id="UP000195437"/>
    </source>
</evidence>
<comment type="pathway">
    <text evidence="3">Amino-sugar metabolism; N-acetylmuramate degradation.</text>
</comment>
<keyword evidence="6" id="KW-1185">Reference proteome</keyword>
<feature type="active site" description="Proton donor" evidence="3">
    <location>
        <position position="84"/>
    </location>
</feature>
<feature type="active site" evidence="3">
    <location>
        <position position="115"/>
    </location>
</feature>
<evidence type="ECO:0000259" key="4">
    <source>
        <dbReference type="PROSITE" id="PS51464"/>
    </source>
</evidence>
<evidence type="ECO:0000256" key="1">
    <source>
        <dbReference type="ARBA" id="ARBA00023239"/>
    </source>
</evidence>